<dbReference type="Proteomes" id="UP000199004">
    <property type="component" value="Unassembled WGS sequence"/>
</dbReference>
<sequence length="136" mass="14872">MKKMTTGLMATMFASASLVGVSGTAATAGPYTGTVPTSTVCKAQNVERGDNGRIAVRIVADGNAEPRGNVTVRVVKNVGDFRYINTKDYDGGVIIFKTPDLDKRGKYQVTCRFDRKPNSVWKDSNNTDSFWVTRRN</sequence>
<organism evidence="2 3">
    <name type="scientific">Nocardioides szechwanensis</name>
    <dbReference type="NCBI Taxonomy" id="1005944"/>
    <lineage>
        <taxon>Bacteria</taxon>
        <taxon>Bacillati</taxon>
        <taxon>Actinomycetota</taxon>
        <taxon>Actinomycetes</taxon>
        <taxon>Propionibacteriales</taxon>
        <taxon>Nocardioidaceae</taxon>
        <taxon>Nocardioides</taxon>
    </lineage>
</organism>
<evidence type="ECO:0000256" key="1">
    <source>
        <dbReference type="SAM" id="SignalP"/>
    </source>
</evidence>
<feature type="chain" id="PRO_5039076201" evidence="1">
    <location>
        <begin position="29"/>
        <end position="136"/>
    </location>
</feature>
<name>A0A1H0BRD6_9ACTN</name>
<protein>
    <submittedName>
        <fullName evidence="2">Uncharacterized protein</fullName>
    </submittedName>
</protein>
<dbReference type="STRING" id="1005944.SAMN05192576_2210"/>
<keyword evidence="1" id="KW-0732">Signal</keyword>
<feature type="signal peptide" evidence="1">
    <location>
        <begin position="1"/>
        <end position="28"/>
    </location>
</feature>
<gene>
    <name evidence="2" type="ORF">SAMN05192576_2210</name>
</gene>
<proteinExistence type="predicted"/>
<reference evidence="2 3" key="1">
    <citation type="submission" date="2016-10" db="EMBL/GenBank/DDBJ databases">
        <authorList>
            <person name="de Groot N.N."/>
        </authorList>
    </citation>
    <scope>NUCLEOTIDE SEQUENCE [LARGE SCALE GENOMIC DNA]</scope>
    <source>
        <strain evidence="2 3">CGMCC 1.11147</strain>
    </source>
</reference>
<keyword evidence="3" id="KW-1185">Reference proteome</keyword>
<dbReference type="AlphaFoldDB" id="A0A1H0BRD6"/>
<accession>A0A1H0BRD6</accession>
<dbReference type="EMBL" id="FNIC01000003">
    <property type="protein sequence ID" value="SDN48190.1"/>
    <property type="molecule type" value="Genomic_DNA"/>
</dbReference>
<evidence type="ECO:0000313" key="2">
    <source>
        <dbReference type="EMBL" id="SDN48190.1"/>
    </source>
</evidence>
<evidence type="ECO:0000313" key="3">
    <source>
        <dbReference type="Proteomes" id="UP000199004"/>
    </source>
</evidence>